<comment type="subcellular location">
    <subcellularLocation>
        <location evidence="1">Cell membrane</location>
    </subcellularLocation>
</comment>
<keyword evidence="5" id="KW-0472">Membrane</keyword>
<evidence type="ECO:0000313" key="6">
    <source>
        <dbReference type="EMBL" id="SFK79781.1"/>
    </source>
</evidence>
<keyword evidence="6" id="KW-0969">Cilium</keyword>
<dbReference type="STRING" id="1123062.SAMN02745775_107207"/>
<evidence type="ECO:0000313" key="7">
    <source>
        <dbReference type="Proteomes" id="UP000199473"/>
    </source>
</evidence>
<keyword evidence="3" id="KW-0812">Transmembrane</keyword>
<keyword evidence="2" id="KW-1003">Cell membrane</keyword>
<name>A0A1I4CIJ5_9PROT</name>
<evidence type="ECO:0000256" key="5">
    <source>
        <dbReference type="ARBA" id="ARBA00023136"/>
    </source>
</evidence>
<dbReference type="AlphaFoldDB" id="A0A1I4CIJ5"/>
<accession>A0A1I4CIJ5</accession>
<dbReference type="EMBL" id="FOSQ01000007">
    <property type="protein sequence ID" value="SFK79781.1"/>
    <property type="molecule type" value="Genomic_DNA"/>
</dbReference>
<dbReference type="Proteomes" id="UP000199473">
    <property type="component" value="Unassembled WGS sequence"/>
</dbReference>
<dbReference type="OrthoDB" id="7220053at2"/>
<protein>
    <submittedName>
        <fullName evidence="6">Flagellar biosynthesis protein, FliO</fullName>
    </submittedName>
</protein>
<evidence type="ECO:0000256" key="3">
    <source>
        <dbReference type="ARBA" id="ARBA00022692"/>
    </source>
</evidence>
<sequence length="91" mass="9326">MNDISLLTAGLTAGAALVAVLAALLLTARMARAAGIGARAGRRLAVEETLALDSRRRLVLLRCDGRSLLILTGGAQDQVIGWLPEGGPPAP</sequence>
<evidence type="ECO:0000256" key="4">
    <source>
        <dbReference type="ARBA" id="ARBA00022989"/>
    </source>
</evidence>
<dbReference type="InterPro" id="IPR022781">
    <property type="entry name" value="Flagellar_biosynth_FliO"/>
</dbReference>
<proteinExistence type="predicted"/>
<keyword evidence="6" id="KW-0282">Flagellum</keyword>
<evidence type="ECO:0000256" key="1">
    <source>
        <dbReference type="ARBA" id="ARBA00004236"/>
    </source>
</evidence>
<dbReference type="GO" id="GO:0044781">
    <property type="term" value="P:bacterial-type flagellum organization"/>
    <property type="evidence" value="ECO:0007669"/>
    <property type="project" value="InterPro"/>
</dbReference>
<dbReference type="RefSeq" id="WP_092961388.1">
    <property type="nucleotide sequence ID" value="NZ_FOSQ01000007.1"/>
</dbReference>
<keyword evidence="4" id="KW-1133">Transmembrane helix</keyword>
<gene>
    <name evidence="6" type="ORF">SAMN02745775_107207</name>
</gene>
<organism evidence="6 7">
    <name type="scientific">Falsiroseomonas stagni DSM 19981</name>
    <dbReference type="NCBI Taxonomy" id="1123062"/>
    <lineage>
        <taxon>Bacteria</taxon>
        <taxon>Pseudomonadati</taxon>
        <taxon>Pseudomonadota</taxon>
        <taxon>Alphaproteobacteria</taxon>
        <taxon>Acetobacterales</taxon>
        <taxon>Roseomonadaceae</taxon>
        <taxon>Falsiroseomonas</taxon>
    </lineage>
</organism>
<reference evidence="6 7" key="1">
    <citation type="submission" date="2016-10" db="EMBL/GenBank/DDBJ databases">
        <authorList>
            <person name="de Groot N.N."/>
        </authorList>
    </citation>
    <scope>NUCLEOTIDE SEQUENCE [LARGE SCALE GENOMIC DNA]</scope>
    <source>
        <strain evidence="6 7">DSM 19981</strain>
    </source>
</reference>
<dbReference type="GO" id="GO:0016020">
    <property type="term" value="C:membrane"/>
    <property type="evidence" value="ECO:0007669"/>
    <property type="project" value="InterPro"/>
</dbReference>
<dbReference type="Pfam" id="PF04347">
    <property type="entry name" value="FliO"/>
    <property type="match status" value="1"/>
</dbReference>
<evidence type="ECO:0000256" key="2">
    <source>
        <dbReference type="ARBA" id="ARBA00022475"/>
    </source>
</evidence>
<keyword evidence="7" id="KW-1185">Reference proteome</keyword>
<keyword evidence="6" id="KW-0966">Cell projection</keyword>